<protein>
    <recommendedName>
        <fullName evidence="5">Cyclin-like domain-containing protein</fullName>
    </recommendedName>
</protein>
<keyword evidence="7" id="KW-1185">Reference proteome</keyword>
<organism evidence="6 7">
    <name type="scientific">Trichoplax adhaerens</name>
    <name type="common">Trichoplax reptans</name>
    <dbReference type="NCBI Taxonomy" id="10228"/>
    <lineage>
        <taxon>Eukaryota</taxon>
        <taxon>Metazoa</taxon>
        <taxon>Placozoa</taxon>
        <taxon>Uniplacotomia</taxon>
        <taxon>Trichoplacea</taxon>
        <taxon>Trichoplacidae</taxon>
        <taxon>Trichoplax</taxon>
    </lineage>
</organism>
<dbReference type="GO" id="GO:0000082">
    <property type="term" value="P:G1/S transition of mitotic cell cycle"/>
    <property type="evidence" value="ECO:0000318"/>
    <property type="project" value="GO_Central"/>
</dbReference>
<dbReference type="InterPro" id="IPR039361">
    <property type="entry name" value="Cyclin"/>
</dbReference>
<keyword evidence="3" id="KW-0131">Cell cycle</keyword>
<dbReference type="InterPro" id="IPR048258">
    <property type="entry name" value="Cyclins_cyclin-box"/>
</dbReference>
<dbReference type="GO" id="GO:0016538">
    <property type="term" value="F:cyclin-dependent protein serine/threonine kinase regulator activity"/>
    <property type="evidence" value="ECO:0000318"/>
    <property type="project" value="GO_Central"/>
</dbReference>
<accession>B3S7Y9</accession>
<evidence type="ECO:0000313" key="7">
    <source>
        <dbReference type="Proteomes" id="UP000009022"/>
    </source>
</evidence>
<dbReference type="SMART" id="SM00385">
    <property type="entry name" value="CYCLIN"/>
    <property type="match status" value="1"/>
</dbReference>
<dbReference type="InterPro" id="IPR036915">
    <property type="entry name" value="Cyclin-like_sf"/>
</dbReference>
<keyword evidence="1" id="KW-0132">Cell division</keyword>
<dbReference type="FunFam" id="1.10.472.10:FF:000318">
    <property type="entry name" value="Cyclin domain-containing protein"/>
    <property type="match status" value="1"/>
</dbReference>
<dbReference type="GO" id="GO:0005634">
    <property type="term" value="C:nucleus"/>
    <property type="evidence" value="ECO:0000318"/>
    <property type="project" value="GO_Central"/>
</dbReference>
<dbReference type="GO" id="GO:0005737">
    <property type="term" value="C:cytoplasm"/>
    <property type="evidence" value="ECO:0000318"/>
    <property type="project" value="GO_Central"/>
</dbReference>
<dbReference type="AlphaFoldDB" id="B3S7Y9"/>
<dbReference type="GeneID" id="6757640"/>
<sequence>ITPTQREALISSMINLSRKHNIKRDTLFMAVNYLDRFLKVVTVTEDCFELVGLTCMMIACKVEECQPPKMEEFLTSCTHYYKKAEMKRLEIIILNYIDFRLSPPIAPHFLEYIIHFHQHHYHQFSQQTYIELVNIANQVLLKILPTYRFNHIKSSILAASAFEYAK</sequence>
<dbReference type="SUPFAM" id="SSF47954">
    <property type="entry name" value="Cyclin-like"/>
    <property type="match status" value="1"/>
</dbReference>
<feature type="non-terminal residue" evidence="6">
    <location>
        <position position="1"/>
    </location>
</feature>
<dbReference type="InParanoid" id="B3S7Y9"/>
<dbReference type="HOGENOM" id="CLU_020695_2_4_1"/>
<dbReference type="PROSITE" id="PS00292">
    <property type="entry name" value="CYCLINS"/>
    <property type="match status" value="1"/>
</dbReference>
<evidence type="ECO:0000256" key="4">
    <source>
        <dbReference type="RuleBase" id="RU000383"/>
    </source>
</evidence>
<evidence type="ECO:0000256" key="2">
    <source>
        <dbReference type="ARBA" id="ARBA00023127"/>
    </source>
</evidence>
<dbReference type="GO" id="GO:0000307">
    <property type="term" value="C:cyclin-dependent protein kinase holoenzyme complex"/>
    <property type="evidence" value="ECO:0000318"/>
    <property type="project" value="GO_Central"/>
</dbReference>
<feature type="non-terminal residue" evidence="6">
    <location>
        <position position="166"/>
    </location>
</feature>
<evidence type="ECO:0000259" key="5">
    <source>
        <dbReference type="SMART" id="SM00385"/>
    </source>
</evidence>
<dbReference type="eggNOG" id="KOG0654">
    <property type="taxonomic scope" value="Eukaryota"/>
</dbReference>
<keyword evidence="2 4" id="KW-0195">Cyclin</keyword>
<dbReference type="PhylomeDB" id="B3S7Y9"/>
<evidence type="ECO:0000256" key="1">
    <source>
        <dbReference type="ARBA" id="ARBA00022618"/>
    </source>
</evidence>
<dbReference type="STRING" id="10228.B3S7Y9"/>
<dbReference type="RefSeq" id="XP_002116348.1">
    <property type="nucleotide sequence ID" value="XM_002116312.1"/>
</dbReference>
<dbReference type="InterPro" id="IPR013763">
    <property type="entry name" value="Cyclin-like_dom"/>
</dbReference>
<dbReference type="Pfam" id="PF00134">
    <property type="entry name" value="Cyclin_N"/>
    <property type="match status" value="1"/>
</dbReference>
<gene>
    <name evidence="6" type="ORF">TRIADDRAFT_5539</name>
</gene>
<dbReference type="CTD" id="6757640"/>
<dbReference type="OrthoDB" id="5590282at2759"/>
<dbReference type="Proteomes" id="UP000009022">
    <property type="component" value="Unassembled WGS sequence"/>
</dbReference>
<proteinExistence type="inferred from homology"/>
<dbReference type="Gene3D" id="1.10.472.10">
    <property type="entry name" value="Cyclin-like"/>
    <property type="match status" value="2"/>
</dbReference>
<evidence type="ECO:0000256" key="3">
    <source>
        <dbReference type="ARBA" id="ARBA00023306"/>
    </source>
</evidence>
<dbReference type="EMBL" id="DS985255">
    <property type="protein sequence ID" value="EDV21018.1"/>
    <property type="molecule type" value="Genomic_DNA"/>
</dbReference>
<feature type="domain" description="Cyclin-like" evidence="5">
    <location>
        <begin position="11"/>
        <end position="95"/>
    </location>
</feature>
<dbReference type="PANTHER" id="PTHR10177">
    <property type="entry name" value="CYCLINS"/>
    <property type="match status" value="1"/>
</dbReference>
<dbReference type="InterPro" id="IPR006671">
    <property type="entry name" value="Cyclin_N"/>
</dbReference>
<comment type="similarity">
    <text evidence="4">Belongs to the cyclin family.</text>
</comment>
<reference evidence="6 7" key="1">
    <citation type="journal article" date="2008" name="Nature">
        <title>The Trichoplax genome and the nature of placozoans.</title>
        <authorList>
            <person name="Srivastava M."/>
            <person name="Begovic E."/>
            <person name="Chapman J."/>
            <person name="Putnam N.H."/>
            <person name="Hellsten U."/>
            <person name="Kawashima T."/>
            <person name="Kuo A."/>
            <person name="Mitros T."/>
            <person name="Salamov A."/>
            <person name="Carpenter M.L."/>
            <person name="Signorovitch A.Y."/>
            <person name="Moreno M.A."/>
            <person name="Kamm K."/>
            <person name="Grimwood J."/>
            <person name="Schmutz J."/>
            <person name="Shapiro H."/>
            <person name="Grigoriev I.V."/>
            <person name="Buss L.W."/>
            <person name="Schierwater B."/>
            <person name="Dellaporta S.L."/>
            <person name="Rokhsar D.S."/>
        </authorList>
    </citation>
    <scope>NUCLEOTIDE SEQUENCE [LARGE SCALE GENOMIC DNA]</scope>
    <source>
        <strain evidence="6 7">Grell-BS-1999</strain>
    </source>
</reference>
<dbReference type="GO" id="GO:0005815">
    <property type="term" value="C:microtubule organizing center"/>
    <property type="evidence" value="ECO:0000318"/>
    <property type="project" value="GO_Central"/>
</dbReference>
<dbReference type="GO" id="GO:0051301">
    <property type="term" value="P:cell division"/>
    <property type="evidence" value="ECO:0007669"/>
    <property type="project" value="UniProtKB-KW"/>
</dbReference>
<dbReference type="KEGG" id="tad:TRIADDRAFT_5539"/>
<evidence type="ECO:0000313" key="6">
    <source>
        <dbReference type="EMBL" id="EDV21018.1"/>
    </source>
</evidence>
<dbReference type="OMA" id="MIACKVE"/>
<name>B3S7Y9_TRIAD</name>